<dbReference type="AlphaFoldDB" id="A0A2P5XTF8"/>
<dbReference type="OrthoDB" id="10541850at2759"/>
<feature type="region of interest" description="Disordered" evidence="1">
    <location>
        <begin position="62"/>
        <end position="91"/>
    </location>
</feature>
<feature type="compositionally biased region" description="Basic and acidic residues" evidence="1">
    <location>
        <begin position="62"/>
        <end position="75"/>
    </location>
</feature>
<reference evidence="2 3" key="1">
    <citation type="submission" date="2015-01" db="EMBL/GenBank/DDBJ databases">
        <title>Genome of allotetraploid Gossypium barbadense reveals genomic plasticity and fiber elongation in cotton evolution.</title>
        <authorList>
            <person name="Chen X."/>
            <person name="Liu X."/>
            <person name="Zhao B."/>
            <person name="Zheng H."/>
            <person name="Hu Y."/>
            <person name="Lu G."/>
            <person name="Yang C."/>
            <person name="Chen J."/>
            <person name="Shan C."/>
            <person name="Zhang L."/>
            <person name="Zhou Y."/>
            <person name="Wang L."/>
            <person name="Guo W."/>
            <person name="Bai Y."/>
            <person name="Ruan J."/>
            <person name="Shangguan X."/>
            <person name="Mao Y."/>
            <person name="Jiang J."/>
            <person name="Zhu Y."/>
            <person name="Lei J."/>
            <person name="Kang H."/>
            <person name="Chen S."/>
            <person name="He X."/>
            <person name="Wang R."/>
            <person name="Wang Y."/>
            <person name="Chen J."/>
            <person name="Wang L."/>
            <person name="Yu S."/>
            <person name="Wang B."/>
            <person name="Wei J."/>
            <person name="Song S."/>
            <person name="Lu X."/>
            <person name="Gao Z."/>
            <person name="Gu W."/>
            <person name="Deng X."/>
            <person name="Ma D."/>
            <person name="Wang S."/>
            <person name="Liang W."/>
            <person name="Fang L."/>
            <person name="Cai C."/>
            <person name="Zhu X."/>
            <person name="Zhou B."/>
            <person name="Zhang Y."/>
            <person name="Chen Z."/>
            <person name="Xu S."/>
            <person name="Zhu R."/>
            <person name="Wang S."/>
            <person name="Zhang T."/>
            <person name="Zhao G."/>
        </authorList>
    </citation>
    <scope>NUCLEOTIDE SEQUENCE [LARGE SCALE GENOMIC DNA]</scope>
    <source>
        <strain evidence="3">cv. Xinhai21</strain>
        <tissue evidence="2">Leaf</tissue>
    </source>
</reference>
<sequence>MSGWTVGHPSPIWYTLGPSHFLMTSMPTTTYRPFMHEVSTEGPLIIPSIYGTQHSYAHSSLRMHDGNQECKDRNQPKAKKRSNRDHNPTWKLNQEGIQSVTVDHPDVAQILTGICID</sequence>
<evidence type="ECO:0000313" key="2">
    <source>
        <dbReference type="EMBL" id="PPS06629.1"/>
    </source>
</evidence>
<organism evidence="2 3">
    <name type="scientific">Gossypium barbadense</name>
    <name type="common">Sea Island cotton</name>
    <name type="synonym">Hibiscus barbadensis</name>
    <dbReference type="NCBI Taxonomy" id="3634"/>
    <lineage>
        <taxon>Eukaryota</taxon>
        <taxon>Viridiplantae</taxon>
        <taxon>Streptophyta</taxon>
        <taxon>Embryophyta</taxon>
        <taxon>Tracheophyta</taxon>
        <taxon>Spermatophyta</taxon>
        <taxon>Magnoliopsida</taxon>
        <taxon>eudicotyledons</taxon>
        <taxon>Gunneridae</taxon>
        <taxon>Pentapetalae</taxon>
        <taxon>rosids</taxon>
        <taxon>malvids</taxon>
        <taxon>Malvales</taxon>
        <taxon>Malvaceae</taxon>
        <taxon>Malvoideae</taxon>
        <taxon>Gossypium</taxon>
    </lineage>
</organism>
<protein>
    <submittedName>
        <fullName evidence="2">Uncharacterized protein</fullName>
    </submittedName>
</protein>
<proteinExistence type="predicted"/>
<dbReference type="Proteomes" id="UP000239757">
    <property type="component" value="Unassembled WGS sequence"/>
</dbReference>
<name>A0A2P5XTF8_GOSBA</name>
<accession>A0A2P5XTF8</accession>
<dbReference type="EMBL" id="KZ664257">
    <property type="protein sequence ID" value="PPS06629.1"/>
    <property type="molecule type" value="Genomic_DNA"/>
</dbReference>
<evidence type="ECO:0000256" key="1">
    <source>
        <dbReference type="SAM" id="MobiDB-lite"/>
    </source>
</evidence>
<evidence type="ECO:0000313" key="3">
    <source>
        <dbReference type="Proteomes" id="UP000239757"/>
    </source>
</evidence>
<gene>
    <name evidence="2" type="ORF">GOBAR_AA14023</name>
</gene>